<evidence type="ECO:0000256" key="1">
    <source>
        <dbReference type="SAM" id="Phobius"/>
    </source>
</evidence>
<proteinExistence type="predicted"/>
<keyword evidence="4" id="KW-1185">Reference proteome</keyword>
<dbReference type="EMBL" id="AP022620">
    <property type="protein sequence ID" value="BBZ77174.1"/>
    <property type="molecule type" value="Genomic_DNA"/>
</dbReference>
<dbReference type="KEGG" id="many:MANY_25110"/>
<dbReference type="InterPro" id="IPR025241">
    <property type="entry name" value="DUF4190"/>
</dbReference>
<protein>
    <recommendedName>
        <fullName evidence="2">DUF4190 domain-containing protein</fullName>
    </recommendedName>
</protein>
<dbReference type="Proteomes" id="UP000467249">
    <property type="component" value="Chromosome"/>
</dbReference>
<dbReference type="RefSeq" id="WP_163804526.1">
    <property type="nucleotide sequence ID" value="NZ_AP022620.1"/>
</dbReference>
<dbReference type="AlphaFoldDB" id="A0A6N4WAU9"/>
<sequence length="144" mass="15013">MTNPPPPFEGAAPDPYAPVDYPANYPPLPPPVYPAPYPLAGYPYPPYPGDPYDPYRPLKPPGTNGKAIAALVCSLAGMVFCGLPSIAGVILGIVAMRETKRTGQDGFGLAVAGVAIGAAIVALALLYVLFMVFIVTSTSSYENL</sequence>
<evidence type="ECO:0000313" key="4">
    <source>
        <dbReference type="Proteomes" id="UP000467249"/>
    </source>
</evidence>
<feature type="transmembrane region" description="Helical" evidence="1">
    <location>
        <begin position="107"/>
        <end position="135"/>
    </location>
</feature>
<keyword evidence="1" id="KW-0812">Transmembrane</keyword>
<feature type="domain" description="DUF4190" evidence="2">
    <location>
        <begin position="67"/>
        <end position="126"/>
    </location>
</feature>
<gene>
    <name evidence="3" type="ORF">MANY_25110</name>
</gene>
<evidence type="ECO:0000259" key="2">
    <source>
        <dbReference type="Pfam" id="PF13828"/>
    </source>
</evidence>
<name>A0A6N4WAU9_9MYCO</name>
<accession>A0A6N4WAU9</accession>
<keyword evidence="1" id="KW-0472">Membrane</keyword>
<feature type="transmembrane region" description="Helical" evidence="1">
    <location>
        <begin position="67"/>
        <end position="95"/>
    </location>
</feature>
<reference evidence="3 4" key="1">
    <citation type="journal article" date="2019" name="Emerg. Microbes Infect.">
        <title>Comprehensive subspecies identification of 175 nontuberculous mycobacteria species based on 7547 genomic profiles.</title>
        <authorList>
            <person name="Matsumoto Y."/>
            <person name="Kinjo T."/>
            <person name="Motooka D."/>
            <person name="Nabeya D."/>
            <person name="Jung N."/>
            <person name="Uechi K."/>
            <person name="Horii T."/>
            <person name="Iida T."/>
            <person name="Fujita J."/>
            <person name="Nakamura S."/>
        </authorList>
    </citation>
    <scope>NUCLEOTIDE SEQUENCE [LARGE SCALE GENOMIC DNA]</scope>
    <source>
        <strain evidence="3 4">JCM 30275</strain>
    </source>
</reference>
<keyword evidence="1" id="KW-1133">Transmembrane helix</keyword>
<evidence type="ECO:0000313" key="3">
    <source>
        <dbReference type="EMBL" id="BBZ77174.1"/>
    </source>
</evidence>
<organism evidence="3 4">
    <name type="scientific">Mycolicibacterium anyangense</name>
    <dbReference type="NCBI Taxonomy" id="1431246"/>
    <lineage>
        <taxon>Bacteria</taxon>
        <taxon>Bacillati</taxon>
        <taxon>Actinomycetota</taxon>
        <taxon>Actinomycetes</taxon>
        <taxon>Mycobacteriales</taxon>
        <taxon>Mycobacteriaceae</taxon>
        <taxon>Mycolicibacterium</taxon>
    </lineage>
</organism>
<dbReference type="Pfam" id="PF13828">
    <property type="entry name" value="DUF4190"/>
    <property type="match status" value="1"/>
</dbReference>